<evidence type="ECO:0000313" key="4">
    <source>
        <dbReference type="Proteomes" id="UP000424966"/>
    </source>
</evidence>
<keyword evidence="4" id="KW-1185">Reference proteome</keyword>
<dbReference type="EMBL" id="CP046294">
    <property type="protein sequence ID" value="QGR73000.1"/>
    <property type="molecule type" value="Genomic_DNA"/>
</dbReference>
<dbReference type="PROSITE" id="PS51902">
    <property type="entry name" value="CLPX_ZB"/>
    <property type="match status" value="1"/>
</dbReference>
<dbReference type="Proteomes" id="UP000424966">
    <property type="component" value="Chromosome"/>
</dbReference>
<dbReference type="SUPFAM" id="SSF57716">
    <property type="entry name" value="Glucocorticoid receptor-like (DNA-binding domain)"/>
    <property type="match status" value="1"/>
</dbReference>
<dbReference type="Gene3D" id="6.20.220.10">
    <property type="entry name" value="ClpX chaperone, C4-type zinc finger domain"/>
    <property type="match status" value="1"/>
</dbReference>
<proteinExistence type="inferred from homology"/>
<dbReference type="InterPro" id="IPR010603">
    <property type="entry name" value="Znf_CppX_C4"/>
</dbReference>
<feature type="domain" description="ClpX-type ZB" evidence="2">
    <location>
        <begin position="8"/>
        <end position="63"/>
    </location>
</feature>
<dbReference type="Pfam" id="PF06689">
    <property type="entry name" value="zf-C4_ClpX"/>
    <property type="match status" value="1"/>
</dbReference>
<dbReference type="SMART" id="SM00994">
    <property type="entry name" value="zf-C4_ClpX"/>
    <property type="match status" value="1"/>
</dbReference>
<feature type="binding site" evidence="1">
    <location>
        <position position="47"/>
    </location>
    <ligand>
        <name>Zn(2+)</name>
        <dbReference type="ChEBI" id="CHEBI:29105"/>
    </ligand>
</feature>
<accession>A0ABX6FES2</accession>
<sequence length="105" mass="12015">MANNIKIDFAEWKFKEVAPGITCSFCKKHESEVRIITGPEVNICNECVDLCNQILDEEEYERRKATVDDLLSIYFSDGAGVDVGNDWDRKGMEAIYDSGYRKPKE</sequence>
<evidence type="ECO:0000256" key="1">
    <source>
        <dbReference type="PROSITE-ProRule" id="PRU01250"/>
    </source>
</evidence>
<comment type="similarity">
    <text evidence="1">Belongs to the ClpX chaperone family.</text>
</comment>
<protein>
    <recommendedName>
        <fullName evidence="2">ClpX-type ZB domain-containing protein</fullName>
    </recommendedName>
</protein>
<feature type="binding site" evidence="1">
    <location>
        <position position="44"/>
    </location>
    <ligand>
        <name>Zn(2+)</name>
        <dbReference type="ChEBI" id="CHEBI:29105"/>
    </ligand>
</feature>
<evidence type="ECO:0000313" key="3">
    <source>
        <dbReference type="EMBL" id="QGR73000.1"/>
    </source>
</evidence>
<organism evidence="3 4">
    <name type="scientific">Yersinia intermedia</name>
    <dbReference type="NCBI Taxonomy" id="631"/>
    <lineage>
        <taxon>Bacteria</taxon>
        <taxon>Pseudomonadati</taxon>
        <taxon>Pseudomonadota</taxon>
        <taxon>Gammaproteobacteria</taxon>
        <taxon>Enterobacterales</taxon>
        <taxon>Yersiniaceae</taxon>
        <taxon>Yersinia</taxon>
    </lineage>
</organism>
<feature type="binding site" evidence="1">
    <location>
        <position position="23"/>
    </location>
    <ligand>
        <name>Zn(2+)</name>
        <dbReference type="ChEBI" id="CHEBI:29105"/>
    </ligand>
</feature>
<keyword evidence="1" id="KW-0862">Zinc</keyword>
<name>A0ABX6FES2_YERIN</name>
<reference evidence="3 4" key="1">
    <citation type="submission" date="2019-11" db="EMBL/GenBank/DDBJ databases">
        <title>FDA dAtabase for Regulatory Grade micrObial Sequences (FDA-ARGOS): Supporting development and validation of Infectious Disease Dx tests.</title>
        <authorList>
            <person name="Patel R."/>
            <person name="Rucinski S."/>
            <person name="Tallon L."/>
            <person name="Sadzewicz L."/>
            <person name="Vavikolanu K."/>
            <person name="Mehta A."/>
            <person name="Aluvathingal J."/>
            <person name="Nadendla S."/>
            <person name="Nandy P."/>
            <person name="Geyer C."/>
            <person name="Yan Y."/>
            <person name="Sichtig H."/>
        </authorList>
    </citation>
    <scope>NUCLEOTIDE SEQUENCE [LARGE SCALE GENOMIC DNA]</scope>
    <source>
        <strain evidence="3 4">FDAARGOS_729</strain>
    </source>
</reference>
<dbReference type="InterPro" id="IPR059188">
    <property type="entry name" value="Znf_CLPX-like"/>
</dbReference>
<dbReference type="InterPro" id="IPR038366">
    <property type="entry name" value="Znf_CppX_C4_sf"/>
</dbReference>
<feature type="binding site" evidence="1">
    <location>
        <position position="26"/>
    </location>
    <ligand>
        <name>Zn(2+)</name>
        <dbReference type="ChEBI" id="CHEBI:29105"/>
    </ligand>
</feature>
<evidence type="ECO:0000259" key="2">
    <source>
        <dbReference type="PROSITE" id="PS51902"/>
    </source>
</evidence>
<gene>
    <name evidence="3" type="ORF">FOC37_07735</name>
</gene>
<keyword evidence="1" id="KW-0479">Metal-binding</keyword>
<keyword evidence="1" id="KW-0143">Chaperone</keyword>